<name>A0A1H0DEZ6_9PSED</name>
<organism evidence="2 3">
    <name type="scientific">Pseudomonas jinjuensis</name>
    <dbReference type="NCBI Taxonomy" id="198616"/>
    <lineage>
        <taxon>Bacteria</taxon>
        <taxon>Pseudomonadati</taxon>
        <taxon>Pseudomonadota</taxon>
        <taxon>Gammaproteobacteria</taxon>
        <taxon>Pseudomonadales</taxon>
        <taxon>Pseudomonadaceae</taxon>
        <taxon>Pseudomonas</taxon>
    </lineage>
</organism>
<evidence type="ECO:0000313" key="2">
    <source>
        <dbReference type="EMBL" id="SDN68549.1"/>
    </source>
</evidence>
<feature type="chain" id="PRO_5017469039" description="Lipoprotein" evidence="1">
    <location>
        <begin position="19"/>
        <end position="129"/>
    </location>
</feature>
<sequence>MLRILMLCAVLVSLVGCAEPPMDQPRANGAYLIIEGRDAWAVLVADGKRVEERGTVLDAIRLPRKDAPIAASYVIDTPNCGRLQWLVEGEGHAAGTTIFLSARDGQADLSACRISGDLSRVWTALDYSG</sequence>
<accession>A0A1H0DEZ6</accession>
<dbReference type="Proteomes" id="UP000242957">
    <property type="component" value="Unassembled WGS sequence"/>
</dbReference>
<evidence type="ECO:0008006" key="4">
    <source>
        <dbReference type="Google" id="ProtNLM"/>
    </source>
</evidence>
<dbReference type="OrthoDB" id="6876429at2"/>
<feature type="signal peptide" evidence="1">
    <location>
        <begin position="1"/>
        <end position="18"/>
    </location>
</feature>
<reference evidence="3" key="1">
    <citation type="submission" date="2016-10" db="EMBL/GenBank/DDBJ databases">
        <authorList>
            <person name="Varghese N."/>
            <person name="Submissions S."/>
        </authorList>
    </citation>
    <scope>NUCLEOTIDE SEQUENCE [LARGE SCALE GENOMIC DNA]</scope>
    <source>
        <strain evidence="3">JCM 21621</strain>
    </source>
</reference>
<dbReference type="AlphaFoldDB" id="A0A1H0DEZ6"/>
<proteinExistence type="predicted"/>
<dbReference type="PROSITE" id="PS51257">
    <property type="entry name" value="PROKAR_LIPOPROTEIN"/>
    <property type="match status" value="1"/>
</dbReference>
<gene>
    <name evidence="2" type="ORF">SAMN05216193_104261</name>
</gene>
<dbReference type="RefSeq" id="WP_084311786.1">
    <property type="nucleotide sequence ID" value="NZ_FNIJ01000004.1"/>
</dbReference>
<evidence type="ECO:0000313" key="3">
    <source>
        <dbReference type="Proteomes" id="UP000242957"/>
    </source>
</evidence>
<dbReference type="EMBL" id="FNIJ01000004">
    <property type="protein sequence ID" value="SDN68549.1"/>
    <property type="molecule type" value="Genomic_DNA"/>
</dbReference>
<protein>
    <recommendedName>
        <fullName evidence="4">Lipoprotein</fullName>
    </recommendedName>
</protein>
<evidence type="ECO:0000256" key="1">
    <source>
        <dbReference type="SAM" id="SignalP"/>
    </source>
</evidence>
<keyword evidence="3" id="KW-1185">Reference proteome</keyword>
<keyword evidence="1" id="KW-0732">Signal</keyword>